<feature type="compositionally biased region" description="Basic and acidic residues" evidence="2">
    <location>
        <begin position="215"/>
        <end position="225"/>
    </location>
</feature>
<evidence type="ECO:0000256" key="2">
    <source>
        <dbReference type="SAM" id="MobiDB-lite"/>
    </source>
</evidence>
<dbReference type="Proteomes" id="UP001196413">
    <property type="component" value="Unassembled WGS sequence"/>
</dbReference>
<name>A0AAD5LTY0_PARTN</name>
<gene>
    <name evidence="4" type="ORF">KIN20_001323</name>
</gene>
<accession>A0AAD5LTY0</accession>
<comment type="caution">
    <text evidence="4">The sequence shown here is derived from an EMBL/GenBank/DDBJ whole genome shotgun (WGS) entry which is preliminary data.</text>
</comment>
<dbReference type="AlphaFoldDB" id="A0AAD5LTY0"/>
<dbReference type="GO" id="GO:0003723">
    <property type="term" value="F:RNA binding"/>
    <property type="evidence" value="ECO:0007669"/>
    <property type="project" value="UniProtKB-KW"/>
</dbReference>
<keyword evidence="5" id="KW-1185">Reference proteome</keyword>
<protein>
    <recommendedName>
        <fullName evidence="3">Chromatin target of PRMT1 protein C-terminal domain-containing protein</fullName>
    </recommendedName>
</protein>
<feature type="compositionally biased region" description="Polar residues" evidence="2">
    <location>
        <begin position="167"/>
        <end position="178"/>
    </location>
</feature>
<feature type="domain" description="Chromatin target of PRMT1 protein C-terminal" evidence="3">
    <location>
        <begin position="158"/>
        <end position="239"/>
    </location>
</feature>
<evidence type="ECO:0000259" key="3">
    <source>
        <dbReference type="SMART" id="SM01218"/>
    </source>
</evidence>
<proteinExistence type="predicted"/>
<dbReference type="InterPro" id="IPR025715">
    <property type="entry name" value="FoP_C"/>
</dbReference>
<evidence type="ECO:0000313" key="5">
    <source>
        <dbReference type="Proteomes" id="UP001196413"/>
    </source>
</evidence>
<keyword evidence="1" id="KW-0694">RNA-binding</keyword>
<sequence length="242" mass="26823">MTDTEMVEGVPTKIVMVGTSTMSLHQRFSRLQKPKLSAAKQLADRPAVRGVARGRTRGGVSVSTRRAAVLRSEPIVKVPNGSRLTVGSGRRAKNKVYEVLEPAAPDFVEEYVPVAPPQVRRVRPPLVYRRPIEERVTLPPAPEVVYVPVPVVTNQRKGRGSRGRGLQRNQGQKNNVRGVNNRGYFKRRSSAGRGGRAANNGRRGGKTAQAGHYPPLEKKTVSQLDRELEEYMRKSKHPKIVI</sequence>
<evidence type="ECO:0000313" key="4">
    <source>
        <dbReference type="EMBL" id="KAJ1346515.1"/>
    </source>
</evidence>
<organism evidence="4 5">
    <name type="scientific">Parelaphostrongylus tenuis</name>
    <name type="common">Meningeal worm</name>
    <dbReference type="NCBI Taxonomy" id="148309"/>
    <lineage>
        <taxon>Eukaryota</taxon>
        <taxon>Metazoa</taxon>
        <taxon>Ecdysozoa</taxon>
        <taxon>Nematoda</taxon>
        <taxon>Chromadorea</taxon>
        <taxon>Rhabditida</taxon>
        <taxon>Rhabditina</taxon>
        <taxon>Rhabditomorpha</taxon>
        <taxon>Strongyloidea</taxon>
        <taxon>Metastrongylidae</taxon>
        <taxon>Parelaphostrongylus</taxon>
    </lineage>
</organism>
<reference evidence="4" key="1">
    <citation type="submission" date="2021-06" db="EMBL/GenBank/DDBJ databases">
        <title>Parelaphostrongylus tenuis whole genome reference sequence.</title>
        <authorList>
            <person name="Garwood T.J."/>
            <person name="Larsen P.A."/>
            <person name="Fountain-Jones N.M."/>
            <person name="Garbe J.R."/>
            <person name="Macchietto M.G."/>
            <person name="Kania S.A."/>
            <person name="Gerhold R.W."/>
            <person name="Richards J.E."/>
            <person name="Wolf T.M."/>
        </authorList>
    </citation>
    <scope>NUCLEOTIDE SEQUENCE</scope>
    <source>
        <strain evidence="4">MNPRO001-30</strain>
        <tissue evidence="4">Meninges</tissue>
    </source>
</reference>
<evidence type="ECO:0000256" key="1">
    <source>
        <dbReference type="ARBA" id="ARBA00022884"/>
    </source>
</evidence>
<dbReference type="SMART" id="SM01218">
    <property type="entry name" value="FoP_duplication"/>
    <property type="match status" value="1"/>
</dbReference>
<dbReference type="EMBL" id="JAHQIW010000185">
    <property type="protein sequence ID" value="KAJ1346515.1"/>
    <property type="molecule type" value="Genomic_DNA"/>
</dbReference>
<feature type="region of interest" description="Disordered" evidence="2">
    <location>
        <begin position="155"/>
        <end position="225"/>
    </location>
</feature>